<evidence type="ECO:0000313" key="2">
    <source>
        <dbReference type="Proteomes" id="UP001472677"/>
    </source>
</evidence>
<dbReference type="EMBL" id="JBBPBM010000042">
    <property type="protein sequence ID" value="KAK8523681.1"/>
    <property type="molecule type" value="Genomic_DNA"/>
</dbReference>
<organism evidence="1 2">
    <name type="scientific">Hibiscus sabdariffa</name>
    <name type="common">roselle</name>
    <dbReference type="NCBI Taxonomy" id="183260"/>
    <lineage>
        <taxon>Eukaryota</taxon>
        <taxon>Viridiplantae</taxon>
        <taxon>Streptophyta</taxon>
        <taxon>Embryophyta</taxon>
        <taxon>Tracheophyta</taxon>
        <taxon>Spermatophyta</taxon>
        <taxon>Magnoliopsida</taxon>
        <taxon>eudicotyledons</taxon>
        <taxon>Gunneridae</taxon>
        <taxon>Pentapetalae</taxon>
        <taxon>rosids</taxon>
        <taxon>malvids</taxon>
        <taxon>Malvales</taxon>
        <taxon>Malvaceae</taxon>
        <taxon>Malvoideae</taxon>
        <taxon>Hibiscus</taxon>
    </lineage>
</organism>
<comment type="caution">
    <text evidence="1">The sequence shown here is derived from an EMBL/GenBank/DDBJ whole genome shotgun (WGS) entry which is preliminary data.</text>
</comment>
<evidence type="ECO:0000313" key="1">
    <source>
        <dbReference type="EMBL" id="KAK8523681.1"/>
    </source>
</evidence>
<dbReference type="Proteomes" id="UP001472677">
    <property type="component" value="Unassembled WGS sequence"/>
</dbReference>
<keyword evidence="2" id="KW-1185">Reference proteome</keyword>
<protein>
    <submittedName>
        <fullName evidence="1">Uncharacterized protein</fullName>
    </submittedName>
</protein>
<proteinExistence type="predicted"/>
<accession>A0ABR2CV56</accession>
<reference evidence="1 2" key="1">
    <citation type="journal article" date="2024" name="G3 (Bethesda)">
        <title>Genome assembly of Hibiscus sabdariffa L. provides insights into metabolisms of medicinal natural products.</title>
        <authorList>
            <person name="Kim T."/>
        </authorList>
    </citation>
    <scope>NUCLEOTIDE SEQUENCE [LARGE SCALE GENOMIC DNA]</scope>
    <source>
        <strain evidence="1">TK-2024</strain>
        <tissue evidence="1">Old leaves</tissue>
    </source>
</reference>
<sequence length="512" mass="57922">MEIPAASMVCGSGLCESRVWHPFGRRLVRLEGSSPDLRHRVAVPVRLWNEAHCCDGNGGCTVSTPFFFSFLQVLARRVAWVDRFLVFGKGQIWYGLVGHGLVIGGGWKCWYEDDGFGLLAIAFCWFCKEIWLQGIGKLSVWMVVWDKGGSPELVQEVLKRQWLFRRGEEAGKGFKFKGFGNGDLGKGWSLMDAQSEWQKSIGKYGESTRVSGFRERMKIARLKTITWLNQEITWVGEGGDGTCERRLRTGERRGEHSLTSMTGSSDGLFVQVELVGLSPQINMEGPGIVVKQMITSRIKGFSTGLQGWVTSVLFKETMGSEFGISPKTLKRISNNGLIITTHRGPGFLGGDKRYGYNSQRPHMLTRFKHKRGFVWEFKRLLRYKSRKRKVEAGGPDSGEIVTVRWVWFWIEGWGVTQRKQKVRVEKCLMSGKVSLIWERKKKAGNLSVWFNCKMADEMTKQMESLKFLEEELADVGGDILGSSERLEGSKTWLVGKLVSPEMVDTGLLIRVF</sequence>
<gene>
    <name evidence="1" type="ORF">V6N12_013766</name>
</gene>
<name>A0ABR2CV56_9ROSI</name>